<keyword evidence="2" id="KW-1277">Toxin-antitoxin system</keyword>
<protein>
    <submittedName>
        <fullName evidence="7">GNAT superfamily N-acetyltransferase</fullName>
    </submittedName>
</protein>
<feature type="domain" description="N-acetyltransferase" evidence="6">
    <location>
        <begin position="43"/>
        <end position="145"/>
    </location>
</feature>
<evidence type="ECO:0000256" key="4">
    <source>
        <dbReference type="ARBA" id="ARBA00023315"/>
    </source>
</evidence>
<proteinExistence type="predicted"/>
<comment type="caution">
    <text evidence="7">The sequence shown here is derived from an EMBL/GenBank/DDBJ whole genome shotgun (WGS) entry which is preliminary data.</text>
</comment>
<gene>
    <name evidence="7" type="ORF">HNQ81_001424</name>
</gene>
<reference evidence="7 8" key="1">
    <citation type="submission" date="2020-08" db="EMBL/GenBank/DDBJ databases">
        <title>Genomic Encyclopedia of Type Strains, Phase IV (KMG-IV): sequencing the most valuable type-strain genomes for metagenomic binning, comparative biology and taxonomic classification.</title>
        <authorList>
            <person name="Goeker M."/>
        </authorList>
    </citation>
    <scope>NUCLEOTIDE SEQUENCE [LARGE SCALE GENOMIC DNA]</scope>
    <source>
        <strain evidence="7 8">DSM 28570</strain>
    </source>
</reference>
<evidence type="ECO:0000256" key="3">
    <source>
        <dbReference type="ARBA" id="ARBA00022679"/>
    </source>
</evidence>
<sequence>MGRLTAPEPITPGHGLDQFDCGIQTLNQWLQRQALINETTGASRTFVTCDHQRVVGFYALATGSVRRGEAPGRVKRGMPDPLPVMVLGRLAVARHWQKHGVGAGLLKDAVLRTLTVSRKAGIRALLVHALSESAKDFYLRYGFRESPFNPMTLMLNLTDWDV</sequence>
<dbReference type="AlphaFoldDB" id="A0A840V1I3"/>
<dbReference type="EMBL" id="JACHEO010000006">
    <property type="protein sequence ID" value="MBB5347700.1"/>
    <property type="molecule type" value="Genomic_DNA"/>
</dbReference>
<dbReference type="InterPro" id="IPR000182">
    <property type="entry name" value="GNAT_dom"/>
</dbReference>
<evidence type="ECO:0000259" key="6">
    <source>
        <dbReference type="Pfam" id="PF13508"/>
    </source>
</evidence>
<evidence type="ECO:0000256" key="1">
    <source>
        <dbReference type="ARBA" id="ARBA00022491"/>
    </source>
</evidence>
<keyword evidence="8" id="KW-1185">Reference proteome</keyword>
<name>A0A840V1I3_9BACT</name>
<evidence type="ECO:0000256" key="2">
    <source>
        <dbReference type="ARBA" id="ARBA00022649"/>
    </source>
</evidence>
<dbReference type="Gene3D" id="3.40.630.30">
    <property type="match status" value="1"/>
</dbReference>
<dbReference type="GO" id="GO:0016747">
    <property type="term" value="F:acyltransferase activity, transferring groups other than amino-acyl groups"/>
    <property type="evidence" value="ECO:0007669"/>
    <property type="project" value="InterPro"/>
</dbReference>
<dbReference type="SUPFAM" id="SSF55729">
    <property type="entry name" value="Acyl-CoA N-acyltransferases (Nat)"/>
    <property type="match status" value="1"/>
</dbReference>
<evidence type="ECO:0000313" key="8">
    <source>
        <dbReference type="Proteomes" id="UP000539642"/>
    </source>
</evidence>
<accession>A0A840V1I3</accession>
<dbReference type="Proteomes" id="UP000539642">
    <property type="component" value="Unassembled WGS sequence"/>
</dbReference>
<organism evidence="7 8">
    <name type="scientific">Desulfoprunum benzoelyticum</name>
    <dbReference type="NCBI Taxonomy" id="1506996"/>
    <lineage>
        <taxon>Bacteria</taxon>
        <taxon>Pseudomonadati</taxon>
        <taxon>Thermodesulfobacteriota</taxon>
        <taxon>Desulfobulbia</taxon>
        <taxon>Desulfobulbales</taxon>
        <taxon>Desulfobulbaceae</taxon>
        <taxon>Desulfoprunum</taxon>
    </lineage>
</organism>
<dbReference type="InterPro" id="IPR016181">
    <property type="entry name" value="Acyl_CoA_acyltransferase"/>
</dbReference>
<dbReference type="Pfam" id="PF13508">
    <property type="entry name" value="Acetyltransf_7"/>
    <property type="match status" value="1"/>
</dbReference>
<keyword evidence="4" id="KW-0012">Acyltransferase</keyword>
<keyword evidence="3 7" id="KW-0808">Transferase</keyword>
<dbReference type="RefSeq" id="WP_183349699.1">
    <property type="nucleotide sequence ID" value="NZ_JACHEO010000006.1"/>
</dbReference>
<dbReference type="PANTHER" id="PTHR36449:SF1">
    <property type="entry name" value="ACETYLTRANSFERASE"/>
    <property type="match status" value="1"/>
</dbReference>
<keyword evidence="1" id="KW-0678">Repressor</keyword>
<comment type="catalytic activity">
    <reaction evidence="5">
        <text>glycyl-tRNA(Gly) + acetyl-CoA = N-acetylglycyl-tRNA(Gly) + CoA + H(+)</text>
        <dbReference type="Rhea" id="RHEA:81867"/>
        <dbReference type="Rhea" id="RHEA-COMP:9683"/>
        <dbReference type="Rhea" id="RHEA-COMP:19766"/>
        <dbReference type="ChEBI" id="CHEBI:15378"/>
        <dbReference type="ChEBI" id="CHEBI:57287"/>
        <dbReference type="ChEBI" id="CHEBI:57288"/>
        <dbReference type="ChEBI" id="CHEBI:78522"/>
        <dbReference type="ChEBI" id="CHEBI:232036"/>
    </reaction>
</comment>
<evidence type="ECO:0000256" key="5">
    <source>
        <dbReference type="ARBA" id="ARBA00049880"/>
    </source>
</evidence>
<dbReference type="PANTHER" id="PTHR36449">
    <property type="entry name" value="ACETYLTRANSFERASE-RELATED"/>
    <property type="match status" value="1"/>
</dbReference>
<evidence type="ECO:0000313" key="7">
    <source>
        <dbReference type="EMBL" id="MBB5347700.1"/>
    </source>
</evidence>